<comment type="similarity">
    <text evidence="2">Belongs to the unc-50 family.</text>
</comment>
<evidence type="ECO:0000256" key="4">
    <source>
        <dbReference type="ARBA" id="ARBA00022989"/>
    </source>
</evidence>
<sequence length="222" mass="25321">MDMEATADQMVTLLSVNPQRVYKTAYYRKQTKNHWARDDPGFAVLQTFFLVVATFAFGVAFGARGVWTYVGLLLHSVGVHWLLCGVVMSSLCRWIANSRLLQHRSHSVEQEVEWMYALDIHSNSFFPLFVCLYVVQLLLLPLLVGQSVWSLILANTLYAVAFSVYFYVTHLGYRSLPFLHTTEVFLYPVVGIIMLLLLSIILLPFGIRINATLAMAKLYFLD</sequence>
<dbReference type="GO" id="GO:0000139">
    <property type="term" value="C:Golgi membrane"/>
    <property type="evidence" value="ECO:0007669"/>
    <property type="project" value="TreeGrafter"/>
</dbReference>
<evidence type="ECO:0000256" key="5">
    <source>
        <dbReference type="ARBA" id="ARBA00023136"/>
    </source>
</evidence>
<feature type="transmembrane region" description="Helical" evidence="6">
    <location>
        <begin position="151"/>
        <end position="173"/>
    </location>
</feature>
<dbReference type="eggNOG" id="KOG3012">
    <property type="taxonomic scope" value="Eukaryota"/>
</dbReference>
<dbReference type="PANTHER" id="PTHR12841:SF6">
    <property type="entry name" value="PROTEIN UNC-50 HOMOLOG"/>
    <property type="match status" value="1"/>
</dbReference>
<keyword evidence="5 6" id="KW-0472">Membrane</keyword>
<evidence type="ECO:0000256" key="6">
    <source>
        <dbReference type="SAM" id="Phobius"/>
    </source>
</evidence>
<feature type="transmembrane region" description="Helical" evidence="6">
    <location>
        <begin position="70"/>
        <end position="96"/>
    </location>
</feature>
<dbReference type="Proteomes" id="UP000002630">
    <property type="component" value="Linkage Group LG03"/>
</dbReference>
<keyword evidence="4 6" id="KW-1133">Transmembrane helix</keyword>
<evidence type="ECO:0000313" key="8">
    <source>
        <dbReference type="Proteomes" id="UP000002630"/>
    </source>
</evidence>
<evidence type="ECO:0008006" key="9">
    <source>
        <dbReference type="Google" id="ProtNLM"/>
    </source>
</evidence>
<keyword evidence="3 6" id="KW-0812">Transmembrane</keyword>
<dbReference type="PANTHER" id="PTHR12841">
    <property type="entry name" value="PROTEIN UNC-50 HOMOLOG"/>
    <property type="match status" value="1"/>
</dbReference>
<feature type="transmembrane region" description="Helical" evidence="6">
    <location>
        <begin position="185"/>
        <end position="207"/>
    </location>
</feature>
<protein>
    <recommendedName>
        <fullName evidence="9">UNC-50 family protein</fullName>
    </recommendedName>
</protein>
<organism evidence="7 8">
    <name type="scientific">Ectocarpus siliculosus</name>
    <name type="common">Brown alga</name>
    <name type="synonym">Conferva siliculosa</name>
    <dbReference type="NCBI Taxonomy" id="2880"/>
    <lineage>
        <taxon>Eukaryota</taxon>
        <taxon>Sar</taxon>
        <taxon>Stramenopiles</taxon>
        <taxon>Ochrophyta</taxon>
        <taxon>PX clade</taxon>
        <taxon>Phaeophyceae</taxon>
        <taxon>Ectocarpales</taxon>
        <taxon>Ectocarpaceae</taxon>
        <taxon>Ectocarpus</taxon>
    </lineage>
</organism>
<dbReference type="OMA" id="YRNFMYR"/>
<dbReference type="Pfam" id="PF05216">
    <property type="entry name" value="UNC-50"/>
    <property type="match status" value="1"/>
</dbReference>
<evidence type="ECO:0000256" key="3">
    <source>
        <dbReference type="ARBA" id="ARBA00022692"/>
    </source>
</evidence>
<dbReference type="EMBL" id="FN648596">
    <property type="protein sequence ID" value="CBN77570.1"/>
    <property type="molecule type" value="Genomic_DNA"/>
</dbReference>
<gene>
    <name evidence="7" type="ORF">Esi_0004_0166</name>
</gene>
<dbReference type="OrthoDB" id="10027013at2759"/>
<accession>D8LMG0</accession>
<proteinExistence type="inferred from homology"/>
<keyword evidence="8" id="KW-1185">Reference proteome</keyword>
<evidence type="ECO:0000256" key="2">
    <source>
        <dbReference type="ARBA" id="ARBA00006293"/>
    </source>
</evidence>
<feature type="transmembrane region" description="Helical" evidence="6">
    <location>
        <begin position="125"/>
        <end position="144"/>
    </location>
</feature>
<evidence type="ECO:0000313" key="7">
    <source>
        <dbReference type="EMBL" id="CBN77570.1"/>
    </source>
</evidence>
<dbReference type="AlphaFoldDB" id="D8LMG0"/>
<comment type="subcellular location">
    <subcellularLocation>
        <location evidence="1">Membrane</location>
        <topology evidence="1">Multi-pass membrane protein</topology>
    </subcellularLocation>
</comment>
<dbReference type="InterPro" id="IPR007881">
    <property type="entry name" value="UNC-50"/>
</dbReference>
<dbReference type="EMBL" id="FN649728">
    <property type="protein sequence ID" value="CBN77570.1"/>
    <property type="molecule type" value="Genomic_DNA"/>
</dbReference>
<feature type="transmembrane region" description="Helical" evidence="6">
    <location>
        <begin position="42"/>
        <end position="63"/>
    </location>
</feature>
<name>D8LMG0_ECTSI</name>
<dbReference type="InParanoid" id="D8LMG0"/>
<evidence type="ECO:0000256" key="1">
    <source>
        <dbReference type="ARBA" id="ARBA00004141"/>
    </source>
</evidence>
<reference evidence="7 8" key="1">
    <citation type="journal article" date="2010" name="Nature">
        <title>The Ectocarpus genome and the independent evolution of multicellularity in brown algae.</title>
        <authorList>
            <person name="Cock J.M."/>
            <person name="Sterck L."/>
            <person name="Rouze P."/>
            <person name="Scornet D."/>
            <person name="Allen A.E."/>
            <person name="Amoutzias G."/>
            <person name="Anthouard V."/>
            <person name="Artiguenave F."/>
            <person name="Aury J.M."/>
            <person name="Badger J.H."/>
            <person name="Beszteri B."/>
            <person name="Billiau K."/>
            <person name="Bonnet E."/>
            <person name="Bothwell J.H."/>
            <person name="Bowler C."/>
            <person name="Boyen C."/>
            <person name="Brownlee C."/>
            <person name="Carrano C.J."/>
            <person name="Charrier B."/>
            <person name="Cho G.Y."/>
            <person name="Coelho S.M."/>
            <person name="Collen J."/>
            <person name="Corre E."/>
            <person name="Da Silva C."/>
            <person name="Delage L."/>
            <person name="Delaroque N."/>
            <person name="Dittami S.M."/>
            <person name="Doulbeau S."/>
            <person name="Elias M."/>
            <person name="Farnham G."/>
            <person name="Gachon C.M."/>
            <person name="Gschloessl B."/>
            <person name="Heesch S."/>
            <person name="Jabbari K."/>
            <person name="Jubin C."/>
            <person name="Kawai H."/>
            <person name="Kimura K."/>
            <person name="Kloareg B."/>
            <person name="Kupper F.C."/>
            <person name="Lang D."/>
            <person name="Le Bail A."/>
            <person name="Leblanc C."/>
            <person name="Lerouge P."/>
            <person name="Lohr M."/>
            <person name="Lopez P.J."/>
            <person name="Martens C."/>
            <person name="Maumus F."/>
            <person name="Michel G."/>
            <person name="Miranda-Saavedra D."/>
            <person name="Morales J."/>
            <person name="Moreau H."/>
            <person name="Motomura T."/>
            <person name="Nagasato C."/>
            <person name="Napoli C.A."/>
            <person name="Nelson D.R."/>
            <person name="Nyvall-Collen P."/>
            <person name="Peters A.F."/>
            <person name="Pommier C."/>
            <person name="Potin P."/>
            <person name="Poulain J."/>
            <person name="Quesneville H."/>
            <person name="Read B."/>
            <person name="Rensing S.A."/>
            <person name="Ritter A."/>
            <person name="Rousvoal S."/>
            <person name="Samanta M."/>
            <person name="Samson G."/>
            <person name="Schroeder D.C."/>
            <person name="Segurens B."/>
            <person name="Strittmatter M."/>
            <person name="Tonon T."/>
            <person name="Tregear J.W."/>
            <person name="Valentin K."/>
            <person name="von Dassow P."/>
            <person name="Yamagishi T."/>
            <person name="Van de Peer Y."/>
            <person name="Wincker P."/>
        </authorList>
    </citation>
    <scope>NUCLEOTIDE SEQUENCE [LARGE SCALE GENOMIC DNA]</scope>
    <source>
        <strain evidence="8">Ec32 / CCAP1310/4</strain>
    </source>
</reference>